<accession>V6HUQ7</accession>
<keyword evidence="2" id="KW-0548">Nucleotidyltransferase</keyword>
<dbReference type="Gene3D" id="3.90.550.10">
    <property type="entry name" value="Spore Coat Polysaccharide Biosynthesis Protein SpsA, Chain A"/>
    <property type="match status" value="1"/>
</dbReference>
<evidence type="ECO:0000256" key="2">
    <source>
        <dbReference type="ARBA" id="ARBA00022695"/>
    </source>
</evidence>
<comment type="caution">
    <text evidence="4">The sequence shown here is derived from an EMBL/GenBank/DDBJ whole genome shotgun (WGS) entry which is preliminary data.</text>
</comment>
<dbReference type="InterPro" id="IPR029044">
    <property type="entry name" value="Nucleotide-diphossugar_trans"/>
</dbReference>
<evidence type="ECO:0000259" key="3">
    <source>
        <dbReference type="Pfam" id="PF12804"/>
    </source>
</evidence>
<dbReference type="CDD" id="cd02523">
    <property type="entry name" value="PC_cytidylyltransferase"/>
    <property type="match status" value="1"/>
</dbReference>
<organism evidence="4 5">
    <name type="scientific">Leptospira alexanderi serovar Manhao 3 str. L 60</name>
    <dbReference type="NCBI Taxonomy" id="1049759"/>
    <lineage>
        <taxon>Bacteria</taxon>
        <taxon>Pseudomonadati</taxon>
        <taxon>Spirochaetota</taxon>
        <taxon>Spirochaetia</taxon>
        <taxon>Leptospirales</taxon>
        <taxon>Leptospiraceae</taxon>
        <taxon>Leptospira</taxon>
    </lineage>
</organism>
<dbReference type="InterPro" id="IPR025877">
    <property type="entry name" value="MobA-like_NTP_Trfase"/>
</dbReference>
<dbReference type="SUPFAM" id="SSF53448">
    <property type="entry name" value="Nucleotide-diphospho-sugar transferases"/>
    <property type="match status" value="1"/>
</dbReference>
<dbReference type="InterPro" id="IPR050065">
    <property type="entry name" value="GlmU-like"/>
</dbReference>
<dbReference type="AlphaFoldDB" id="V6HUQ7"/>
<evidence type="ECO:0000256" key="1">
    <source>
        <dbReference type="ARBA" id="ARBA00022679"/>
    </source>
</evidence>
<dbReference type="Proteomes" id="UP000018747">
    <property type="component" value="Unassembled WGS sequence"/>
</dbReference>
<dbReference type="PANTHER" id="PTHR43584:SF8">
    <property type="entry name" value="N-ACETYLMURAMATE ALPHA-1-PHOSPHATE URIDYLYLTRANSFERASE"/>
    <property type="match status" value="1"/>
</dbReference>
<keyword evidence="5" id="KW-1185">Reference proteome</keyword>
<sequence>MIIMKAIILAAGRGSRMKNLTEDLPKCLLKIKGDTLLNWQLKALKNTGIKDIAIVTGYKRELLKQQGLLEFYNSKWAETNMVSSLECARDWLENDVCIVSYSDIIYDNKAVEFLINSKANIAITFDKNWLTLWEKRFEDPLTDAETFRLNHDGSTLTEIGNKPTSIAEIQGQYMGLLRFTPIGWSEIVRIRSELSNEQRNRMHMTGTLQKVIEADRISIEAIPYSDSWGEYDSPKDLE</sequence>
<dbReference type="PANTHER" id="PTHR43584">
    <property type="entry name" value="NUCLEOTIDYL TRANSFERASE"/>
    <property type="match status" value="1"/>
</dbReference>
<evidence type="ECO:0000313" key="5">
    <source>
        <dbReference type="Proteomes" id="UP000018747"/>
    </source>
</evidence>
<proteinExistence type="predicted"/>
<protein>
    <submittedName>
        <fullName evidence="4">MobA-like NTP transferase domain protein</fullName>
    </submittedName>
</protein>
<keyword evidence="1" id="KW-0808">Transferase</keyword>
<dbReference type="Pfam" id="PF12804">
    <property type="entry name" value="NTP_transf_3"/>
    <property type="match status" value="1"/>
</dbReference>
<dbReference type="EMBL" id="AHMT02000052">
    <property type="protein sequence ID" value="EQA61041.1"/>
    <property type="molecule type" value="Genomic_DNA"/>
</dbReference>
<reference evidence="4" key="1">
    <citation type="submission" date="2013-05" db="EMBL/GenBank/DDBJ databases">
        <authorList>
            <person name="Harkins D.M."/>
            <person name="Durkin A.S."/>
            <person name="Brinkac L.M."/>
            <person name="Haft D.H."/>
            <person name="Selengut J.D."/>
            <person name="Sanka R."/>
            <person name="DePew J."/>
            <person name="Purushe J."/>
            <person name="Hartskeerl R.A."/>
            <person name="Ahmed A."/>
            <person name="van der Linden H."/>
            <person name="Goris M.G.A."/>
            <person name="Vinetz J.M."/>
            <person name="Sutton G.G."/>
            <person name="Nierman W.C."/>
            <person name="Fouts D.E."/>
        </authorList>
    </citation>
    <scope>NUCLEOTIDE SEQUENCE [LARGE SCALE GENOMIC DNA]</scope>
    <source>
        <strain evidence="4">L 60</strain>
    </source>
</reference>
<dbReference type="GO" id="GO:0016779">
    <property type="term" value="F:nucleotidyltransferase activity"/>
    <property type="evidence" value="ECO:0007669"/>
    <property type="project" value="UniProtKB-KW"/>
</dbReference>
<evidence type="ECO:0000313" key="4">
    <source>
        <dbReference type="EMBL" id="EQA61041.1"/>
    </source>
</evidence>
<gene>
    <name evidence="4" type="ORF">LEP1GSC062_1346</name>
</gene>
<feature type="domain" description="MobA-like NTP transferase" evidence="3">
    <location>
        <begin position="6"/>
        <end position="123"/>
    </location>
</feature>
<name>V6HUQ7_9LEPT</name>